<evidence type="ECO:0000313" key="2">
    <source>
        <dbReference type="Proteomes" id="UP001183824"/>
    </source>
</evidence>
<organism evidence="1 2">
    <name type="scientific">Streptomyces doebereineriae</name>
    <dbReference type="NCBI Taxonomy" id="3075528"/>
    <lineage>
        <taxon>Bacteria</taxon>
        <taxon>Bacillati</taxon>
        <taxon>Actinomycetota</taxon>
        <taxon>Actinomycetes</taxon>
        <taxon>Kitasatosporales</taxon>
        <taxon>Streptomycetaceae</taxon>
        <taxon>Streptomyces</taxon>
    </lineage>
</organism>
<sequence>MGSVVAMEMSWGQAQQWHWINDMQRDPSRWAVIGDVVEFGCESKTALEDALRVLLADYELDLWAVAEAPSGEARLWQSPREVPVEWTDLRGGPAWAVHLIHTRFCHGYYEIDVHKAPIRLFGYTRQDGRFSVVAAVSHVFADGAGLKGFARVLSDRLAGRQVPVASLSDVVLAQRAVRRRTAAPEAEVSDGFDTYHASNHWGRLKARESGELVFRAEKGSVIGDTRAMTTSGTMVAALGRAWRMCLGADANAKVPLTLLHRLPSPVAGRAYMGPGDVNILLSAPDPEADIVEEGAHVWRSVVTQSRKLLTDPPLEAGTEPWRAEQERFQRMLRLNVRANASELARKPGSDRFSVQTSLNNGRCRALAEVAFTPQVVTISWDIPRAAAAQGQAETFGQLVLTKLLTAG</sequence>
<dbReference type="EMBL" id="JAVREZ010000005">
    <property type="protein sequence ID" value="MDT0481895.1"/>
    <property type="molecule type" value="Genomic_DNA"/>
</dbReference>
<dbReference type="InterPro" id="IPR023213">
    <property type="entry name" value="CAT-like_dom_sf"/>
</dbReference>
<dbReference type="Proteomes" id="UP001183824">
    <property type="component" value="Unassembled WGS sequence"/>
</dbReference>
<keyword evidence="2" id="KW-1185">Reference proteome</keyword>
<proteinExistence type="predicted"/>
<accession>A0ABU2V8K8</accession>
<reference evidence="2" key="1">
    <citation type="submission" date="2023-07" db="EMBL/GenBank/DDBJ databases">
        <title>30 novel species of actinomycetes from the DSMZ collection.</title>
        <authorList>
            <person name="Nouioui I."/>
        </authorList>
    </citation>
    <scope>NUCLEOTIDE SEQUENCE [LARGE SCALE GENOMIC DNA]</scope>
    <source>
        <strain evidence="2">DSM 41640</strain>
    </source>
</reference>
<dbReference type="RefSeq" id="WP_311714933.1">
    <property type="nucleotide sequence ID" value="NZ_JAVREZ010000005.1"/>
</dbReference>
<name>A0ABU2V8K8_9ACTN</name>
<comment type="caution">
    <text evidence="1">The sequence shown here is derived from an EMBL/GenBank/DDBJ whole genome shotgun (WGS) entry which is preliminary data.</text>
</comment>
<protein>
    <recommendedName>
        <fullName evidence="3">Condensation domain-containing protein</fullName>
    </recommendedName>
</protein>
<dbReference type="SUPFAM" id="SSF52777">
    <property type="entry name" value="CoA-dependent acyltransferases"/>
    <property type="match status" value="1"/>
</dbReference>
<evidence type="ECO:0008006" key="3">
    <source>
        <dbReference type="Google" id="ProtNLM"/>
    </source>
</evidence>
<evidence type="ECO:0000313" key="1">
    <source>
        <dbReference type="EMBL" id="MDT0481895.1"/>
    </source>
</evidence>
<gene>
    <name evidence="1" type="ORF">RNB18_17115</name>
</gene>
<dbReference type="Gene3D" id="3.30.559.10">
    <property type="entry name" value="Chloramphenicol acetyltransferase-like domain"/>
    <property type="match status" value="1"/>
</dbReference>